<evidence type="ECO:0000259" key="5">
    <source>
        <dbReference type="Pfam" id="PF16213"/>
    </source>
</evidence>
<proteinExistence type="predicted"/>
<dbReference type="Pfam" id="PF16206">
    <property type="entry name" value="Mon2_C"/>
    <property type="match status" value="1"/>
</dbReference>
<evidence type="ECO:0000256" key="2">
    <source>
        <dbReference type="ARBA" id="ARBA00022927"/>
    </source>
</evidence>
<dbReference type="Pfam" id="PF12783">
    <property type="entry name" value="Sec7-like_HUS"/>
    <property type="match status" value="1"/>
</dbReference>
<dbReference type="InterPro" id="IPR032817">
    <property type="entry name" value="Mon2_C"/>
</dbReference>
<evidence type="ECO:0008006" key="8">
    <source>
        <dbReference type="Google" id="ProtNLM"/>
    </source>
</evidence>
<comment type="caution">
    <text evidence="6">The sequence shown here is derived from an EMBL/GenBank/DDBJ whole genome shotgun (WGS) entry which is preliminary data.</text>
</comment>
<dbReference type="SUPFAM" id="SSF48371">
    <property type="entry name" value="ARM repeat"/>
    <property type="match status" value="1"/>
</dbReference>
<dbReference type="GeneID" id="26837037"/>
<dbReference type="Proteomes" id="UP000054251">
    <property type="component" value="Unassembled WGS sequence"/>
</dbReference>
<dbReference type="RefSeq" id="XP_015470259.1">
    <property type="nucleotide sequence ID" value="XM_015608858.1"/>
</dbReference>
<dbReference type="EMBL" id="LMYN01000001">
    <property type="protein sequence ID" value="KSA04157.1"/>
    <property type="molecule type" value="Genomic_DNA"/>
</dbReference>
<evidence type="ECO:0000259" key="4">
    <source>
        <dbReference type="Pfam" id="PF16206"/>
    </source>
</evidence>
<keyword evidence="1" id="KW-0813">Transport</keyword>
<evidence type="ECO:0000256" key="1">
    <source>
        <dbReference type="ARBA" id="ARBA00022448"/>
    </source>
</evidence>
<dbReference type="InterPro" id="IPR032691">
    <property type="entry name" value="Mon2/Sec7/BIG1-like_HUS"/>
</dbReference>
<gene>
    <name evidence="6" type="ORF">AC631_00028</name>
</gene>
<dbReference type="GO" id="GO:0015031">
    <property type="term" value="P:protein transport"/>
    <property type="evidence" value="ECO:0007669"/>
    <property type="project" value="UniProtKB-KW"/>
</dbReference>
<feature type="domain" description="Mon2/Sec7/BIG1-like dimerisation and cyclophilin-binding" evidence="5">
    <location>
        <begin position="4"/>
        <end position="174"/>
    </location>
</feature>
<evidence type="ECO:0000313" key="7">
    <source>
        <dbReference type="Proteomes" id="UP000054251"/>
    </source>
</evidence>
<organism evidence="6 7">
    <name type="scientific">Debaryomyces fabryi</name>
    <dbReference type="NCBI Taxonomy" id="58627"/>
    <lineage>
        <taxon>Eukaryota</taxon>
        <taxon>Fungi</taxon>
        <taxon>Dikarya</taxon>
        <taxon>Ascomycota</taxon>
        <taxon>Saccharomycotina</taxon>
        <taxon>Pichiomycetes</taxon>
        <taxon>Debaryomycetaceae</taxon>
        <taxon>Debaryomyces</taxon>
    </lineage>
</organism>
<dbReference type="InterPro" id="IPR032629">
    <property type="entry name" value="DCB_dom"/>
</dbReference>
<name>A0A0V1Q6T8_9ASCO</name>
<dbReference type="OrthoDB" id="294853at2759"/>
<evidence type="ECO:0000313" key="6">
    <source>
        <dbReference type="EMBL" id="KSA04157.1"/>
    </source>
</evidence>
<dbReference type="Pfam" id="PF16213">
    <property type="entry name" value="DCB"/>
    <property type="match status" value="1"/>
</dbReference>
<dbReference type="InterPro" id="IPR016024">
    <property type="entry name" value="ARM-type_fold"/>
</dbReference>
<keyword evidence="2" id="KW-0653">Protein transport</keyword>
<feature type="domain" description="Mon2/Sec7/BIG1-like HUS" evidence="3">
    <location>
        <begin position="200"/>
        <end position="358"/>
    </location>
</feature>
<evidence type="ECO:0000259" key="3">
    <source>
        <dbReference type="Pfam" id="PF12783"/>
    </source>
</evidence>
<keyword evidence="7" id="KW-1185">Reference proteome</keyword>
<dbReference type="GO" id="GO:0005794">
    <property type="term" value="C:Golgi apparatus"/>
    <property type="evidence" value="ECO:0007669"/>
    <property type="project" value="UniProtKB-ARBA"/>
</dbReference>
<accession>A0A0V1Q6T8</accession>
<feature type="domain" description="Mon2 C-terminal" evidence="4">
    <location>
        <begin position="914"/>
        <end position="1071"/>
    </location>
</feature>
<protein>
    <recommendedName>
        <fullName evidence="8">Protein MON2</fullName>
    </recommendedName>
</protein>
<sequence>MSTIQQLINDLNNLASESRRRNSEIRHACDKAITDLKDYQPQESIHEISQNEIKKDILKPFLISCSTGNAKFVTISIPIIHKLIISEIIPVESLNELLGSLKEATNLATDIQLRILQCLPALMQNYNKSITNSQLLKLLGICSSLTSSNKSTVVINTASATLQQLFSNVYDKIEDGGELNNELKIDNDEVIKINDSSLEGFKIFNDLCGLIENEKPTYFTEFINIKSLSVLEIIESILSNHKDLFDKHQELCFLVRVKIIPSLLRILNAPNQSFPLTIRTMRIFHVLLASQLDNLEVESEIVLSFLNHMLINGNNEPSERDNWVKIAVLEMYRGLFSDFGVIQSIYDKYDSNPKKKNVIQELMSILCTYLLHNAYMMNDVVKPPPTSLSQNQSSNQHLYLSKQSSNMKISILDHLDKQESPASIPLNYSIYLTFSILLAFTDGVAKFVNNLSDKSSLSGLEANVEFVTSLIENTYPEVSSLFERFIYSYVDNDGFHQLIRTLQKFTHATGLLGLGSLRDGLLNILSKAIIKNSSKNETKTNPTGSSGLQEQGKQLLALGESVVESFSSSLQKHSSDHDLSAQSQPQIKSRSFNSRQVICLRALANLAVSLGSTLQNSWSIIWITFQWCDYYMNGPDEYSGYLNNKNMNFTNDMLPKLTASDLNNIEISKKKFFESINDYQLESFHALIIALTNLSDEAFSNTPRAKGKEQQTVKETEEDRGQTVSDQMIVCPYNKVYYLKMLGQISQINPNKFLIENDKSWDLIRDYFVNLGAKRASHIGYKLRIHIVNTFNGIIKDITHEGFESTENSINIKTSQKSLDGLRGFLDRLFDMGLPNELLVLNCETEMHLLVLTTLHELIDKFDKYYQNSWHTVFRILNTSFRSAEADKEDNNLKEKIRLVIDSSFNTLKLILDEFMSSLPFDQMHILIETLYNFCHQRYDLNISFSSVSYFWLISDSLKSKILSTKETQDFNFKIKTDSELIKIIEHEPKENQTFYKLLDIYLLSTLSKLSTDSRAQVRDGAIQTFFQIIDVHGSLLPSWDLIYEIVLPTLLNLQIDLNNSKFNKKEWIESLNLILSGLVSLYGKFMMDFGNSERKQTLKYFWEGLIKYFNRLLELKWVDLNLNSFKSFHDLLVPFSNIPNGDIEEVRNLLFEFWANVPVEYDFVNPLYQESLSNLMKCFPPLYKIIKDSLDTEKVNTIINMLNRCARYPVLPSAHLDNTRPSQLQQSVINNLECIDLEDAFMRSSVIQQLSNMLVYPFGTKMRIEQKLGAKLKDKVTIPTFIAISHLSMHLLKKKLDEVHDYKVLLKEKTISRLFKSLLEVLKMKAAGIEKKDYTPLWIEANLVLKLIISKLVKDNLVDLRDDKNSTELWKLIVTSVNICFESETDPQQESVNIKQYFELSKIVLPALMTDPKNETLMIDFIENVYHKSFLYENNDIEDSIKGSTNSISELTSALANFNFDNSFGSAKALSIYSNRKTRVMCLKEIIKFSQLNLDSSNGLQELSLQYFVCRAAFIFRRFISEEMLRYKSPLPQIQQEELLITIDGILNIQKTLRTSGDWEIFDVLYVLLTKSIPFAARIDRLDSMLAVALQNFSRASV</sequence>
<reference evidence="6 7" key="1">
    <citation type="submission" date="2015-11" db="EMBL/GenBank/DDBJ databases">
        <title>The genome of Debaryomyces fabryi.</title>
        <authorList>
            <person name="Tafer H."/>
            <person name="Lopandic K."/>
        </authorList>
    </citation>
    <scope>NUCLEOTIDE SEQUENCE [LARGE SCALE GENOMIC DNA]</scope>
    <source>
        <strain evidence="6 7">CBS 789</strain>
    </source>
</reference>